<accession>A0AAE8MLF3</accession>
<feature type="region of interest" description="Disordered" evidence="1">
    <location>
        <begin position="186"/>
        <end position="259"/>
    </location>
</feature>
<feature type="region of interest" description="Disordered" evidence="1">
    <location>
        <begin position="110"/>
        <end position="161"/>
    </location>
</feature>
<dbReference type="AlphaFoldDB" id="A0AAE8MLF3"/>
<evidence type="ECO:0000313" key="3">
    <source>
        <dbReference type="EMBL" id="SPJ87775.1"/>
    </source>
</evidence>
<keyword evidence="2" id="KW-0812">Transmembrane</keyword>
<evidence type="ECO:0000313" key="4">
    <source>
        <dbReference type="Proteomes" id="UP001187734"/>
    </source>
</evidence>
<sequence>MALTSFNETDISEQLADLSAGLSSPYTTMENLDAQAQDATDQLSIYSTPGQLQTITEGWNEFCNWWQKPHNLIMIACLSLMPVLLLVVYALLRGKIWGWGCLKPLGFNKGKKDEESQHSIYTTRRSRRRAEGWQQSYPPQSRVRRMEPRQTDFPPRKGMLLDDQDIALTPLDSPYTSPCNNYSRRWEGDYNGISQDDFSTPANASQQSSSSHGTHTPPTPPDGQTARPQEGDSTAQRPSSRSPEEPPPPPYEHVDLEDK</sequence>
<keyword evidence="2" id="KW-1133">Transmembrane helix</keyword>
<proteinExistence type="predicted"/>
<keyword evidence="2" id="KW-0472">Membrane</keyword>
<feature type="transmembrane region" description="Helical" evidence="2">
    <location>
        <begin position="72"/>
        <end position="92"/>
    </location>
</feature>
<comment type="caution">
    <text evidence="3">The sequence shown here is derived from an EMBL/GenBank/DDBJ whole genome shotgun (WGS) entry which is preliminary data.</text>
</comment>
<feature type="compositionally biased region" description="Low complexity" evidence="1">
    <location>
        <begin position="199"/>
        <end position="216"/>
    </location>
</feature>
<protein>
    <submittedName>
        <fullName evidence="3">Uncharacterized protein</fullName>
    </submittedName>
</protein>
<evidence type="ECO:0000256" key="2">
    <source>
        <dbReference type="SAM" id="Phobius"/>
    </source>
</evidence>
<dbReference type="EMBL" id="ONZP01000571">
    <property type="protein sequence ID" value="SPJ87775.1"/>
    <property type="molecule type" value="Genomic_DNA"/>
</dbReference>
<gene>
    <name evidence="3" type="ORF">FTOL_12244</name>
</gene>
<reference evidence="3" key="1">
    <citation type="submission" date="2018-03" db="EMBL/GenBank/DDBJ databases">
        <authorList>
            <person name="Guldener U."/>
        </authorList>
    </citation>
    <scope>NUCLEOTIDE SEQUENCE</scope>
</reference>
<dbReference type="Proteomes" id="UP001187734">
    <property type="component" value="Unassembled WGS sequence"/>
</dbReference>
<organism evidence="3 4">
    <name type="scientific">Fusarium torulosum</name>
    <dbReference type="NCBI Taxonomy" id="33205"/>
    <lineage>
        <taxon>Eukaryota</taxon>
        <taxon>Fungi</taxon>
        <taxon>Dikarya</taxon>
        <taxon>Ascomycota</taxon>
        <taxon>Pezizomycotina</taxon>
        <taxon>Sordariomycetes</taxon>
        <taxon>Hypocreomycetidae</taxon>
        <taxon>Hypocreales</taxon>
        <taxon>Nectriaceae</taxon>
        <taxon>Fusarium</taxon>
    </lineage>
</organism>
<keyword evidence="4" id="KW-1185">Reference proteome</keyword>
<evidence type="ECO:0000256" key="1">
    <source>
        <dbReference type="SAM" id="MobiDB-lite"/>
    </source>
</evidence>
<name>A0AAE8MLF3_9HYPO</name>